<protein>
    <recommendedName>
        <fullName evidence="5">DUF676 domain-containing protein</fullName>
    </recommendedName>
</protein>
<dbReference type="EMBL" id="BJVY01000048">
    <property type="protein sequence ID" value="GEL74418.1"/>
    <property type="molecule type" value="Genomic_DNA"/>
</dbReference>
<dbReference type="Proteomes" id="UP000198717">
    <property type="component" value="Unassembled WGS sequence"/>
</dbReference>
<reference evidence="1 4" key="2">
    <citation type="submission" date="2019-07" db="EMBL/GenBank/DDBJ databases">
        <title>Whole genome shotgun sequence of Myxococcus virescens NBRC 100334.</title>
        <authorList>
            <person name="Hosoyama A."/>
            <person name="Uohara A."/>
            <person name="Ohji S."/>
            <person name="Ichikawa N."/>
        </authorList>
    </citation>
    <scope>NUCLEOTIDE SEQUENCE [LARGE SCALE GENOMIC DNA]</scope>
    <source>
        <strain evidence="1 4">NBRC 100334</strain>
    </source>
</reference>
<dbReference type="Proteomes" id="UP000321224">
    <property type="component" value="Unassembled WGS sequence"/>
</dbReference>
<evidence type="ECO:0008006" key="5">
    <source>
        <dbReference type="Google" id="ProtNLM"/>
    </source>
</evidence>
<organism evidence="1 4">
    <name type="scientific">Myxococcus virescens</name>
    <dbReference type="NCBI Taxonomy" id="83456"/>
    <lineage>
        <taxon>Bacteria</taxon>
        <taxon>Pseudomonadati</taxon>
        <taxon>Myxococcota</taxon>
        <taxon>Myxococcia</taxon>
        <taxon>Myxococcales</taxon>
        <taxon>Cystobacterineae</taxon>
        <taxon>Myxococcaceae</taxon>
        <taxon>Myxococcus</taxon>
    </lineage>
</organism>
<evidence type="ECO:0000313" key="1">
    <source>
        <dbReference type="EMBL" id="GEL74418.1"/>
    </source>
</evidence>
<evidence type="ECO:0000313" key="2">
    <source>
        <dbReference type="EMBL" id="SDE63755.1"/>
    </source>
</evidence>
<dbReference type="InterPro" id="IPR029058">
    <property type="entry name" value="AB_hydrolase_fold"/>
</dbReference>
<name>A0A511HLG3_9BACT</name>
<dbReference type="AlphaFoldDB" id="A0A511HLG3"/>
<dbReference type="SUPFAM" id="SSF53474">
    <property type="entry name" value="alpha/beta-Hydrolases"/>
    <property type="match status" value="1"/>
</dbReference>
<evidence type="ECO:0000313" key="3">
    <source>
        <dbReference type="Proteomes" id="UP000198717"/>
    </source>
</evidence>
<dbReference type="PANTHER" id="PTHR42044">
    <property type="entry name" value="DUF676 DOMAIN-CONTAINING PROTEIN-RELATED"/>
    <property type="match status" value="1"/>
</dbReference>
<evidence type="ECO:0000313" key="4">
    <source>
        <dbReference type="Proteomes" id="UP000321224"/>
    </source>
</evidence>
<keyword evidence="3" id="KW-1185">Reference proteome</keyword>
<comment type="caution">
    <text evidence="1">The sequence shown here is derived from an EMBL/GenBank/DDBJ whole genome shotgun (WGS) entry which is preliminary data.</text>
</comment>
<dbReference type="RefSeq" id="WP_090491991.1">
    <property type="nucleotide sequence ID" value="NZ_BJVY01000048.1"/>
</dbReference>
<dbReference type="PANTHER" id="PTHR42044:SF2">
    <property type="entry name" value="DUF676 DOMAIN-CONTAINING PROTEIN"/>
    <property type="match status" value="1"/>
</dbReference>
<reference evidence="2 3" key="1">
    <citation type="submission" date="2016-10" db="EMBL/GenBank/DDBJ databases">
        <authorList>
            <person name="Varghese N."/>
            <person name="Submissions S."/>
        </authorList>
    </citation>
    <scope>NUCLEOTIDE SEQUENCE [LARGE SCALE GENOMIC DNA]</scope>
    <source>
        <strain evidence="2 3">DSM 2260</strain>
    </source>
</reference>
<sequence length="332" mass="35061">MNPIERGRKLINTVRTGAEKAIDRTQDAVGNAVDNVKDAAAAGGRKVGQFVDGFENAVSGTARGVGNVVGGAARGVQEFFGGGNQPDRVHDGKLLGADGATFPPGTPLADIPGVTPANNPNPQSTILYVNGILTTKETQSESLQAIANATGSRVVGIHNATEGMGADLAQCVKDKLDKGTNPAVDTLADALYTELKAGRDVHLMAHSQGGLVSSRALNDVYNRLRIEDGMSKQDARALMGKINVETFGGAAATYPDGPNYVHYVNRGDPVPSMFGLGPIPDKWNPVADGGKGSKVHQFNEFHLNPFDGHSFEDVYLKNRVPFDQAREGNFNK</sequence>
<dbReference type="EMBL" id="FNAJ01000009">
    <property type="protein sequence ID" value="SDE63755.1"/>
    <property type="molecule type" value="Genomic_DNA"/>
</dbReference>
<accession>A0A511HLG3</accession>
<gene>
    <name evidence="1" type="ORF">MVI01_62020</name>
    <name evidence="2" type="ORF">SAMN04488504_109213</name>
</gene>
<proteinExistence type="predicted"/>